<comment type="similarity">
    <text evidence="1">Belongs to the Cyclase 1 superfamily.</text>
</comment>
<dbReference type="STRING" id="983964.A0A2T3ZRS4"/>
<dbReference type="SUPFAM" id="SSF102198">
    <property type="entry name" value="Putative cyclase"/>
    <property type="match status" value="1"/>
</dbReference>
<keyword evidence="3" id="KW-1185">Reference proteome</keyword>
<dbReference type="PANTHER" id="PTHR34861:SF11">
    <property type="entry name" value="CYCLASE"/>
    <property type="match status" value="1"/>
</dbReference>
<protein>
    <recommendedName>
        <fullName evidence="4">Cyclase</fullName>
    </recommendedName>
</protein>
<gene>
    <name evidence="2" type="ORF">M431DRAFT_526104</name>
</gene>
<evidence type="ECO:0000256" key="1">
    <source>
        <dbReference type="ARBA" id="ARBA00007865"/>
    </source>
</evidence>
<dbReference type="InterPro" id="IPR007325">
    <property type="entry name" value="KFase/CYL"/>
</dbReference>
<accession>A0A2T3ZRS4</accession>
<dbReference type="Gene3D" id="3.50.30.50">
    <property type="entry name" value="Putative cyclase"/>
    <property type="match status" value="1"/>
</dbReference>
<dbReference type="EMBL" id="KZ679719">
    <property type="protein sequence ID" value="PTB47491.1"/>
    <property type="molecule type" value="Genomic_DNA"/>
</dbReference>
<evidence type="ECO:0000313" key="3">
    <source>
        <dbReference type="Proteomes" id="UP000241690"/>
    </source>
</evidence>
<organism evidence="2 3">
    <name type="scientific">Trichoderma harzianum CBS 226.95</name>
    <dbReference type="NCBI Taxonomy" id="983964"/>
    <lineage>
        <taxon>Eukaryota</taxon>
        <taxon>Fungi</taxon>
        <taxon>Dikarya</taxon>
        <taxon>Ascomycota</taxon>
        <taxon>Pezizomycotina</taxon>
        <taxon>Sordariomycetes</taxon>
        <taxon>Hypocreomycetidae</taxon>
        <taxon>Hypocreales</taxon>
        <taxon>Hypocreaceae</taxon>
        <taxon>Trichoderma</taxon>
    </lineage>
</organism>
<reference evidence="2 3" key="1">
    <citation type="submission" date="2016-07" db="EMBL/GenBank/DDBJ databases">
        <title>Multiple horizontal gene transfer events from other fungi enriched the ability of initially mycotrophic Trichoderma (Ascomycota) to feed on dead plant biomass.</title>
        <authorList>
            <consortium name="DOE Joint Genome Institute"/>
            <person name="Aerts A."/>
            <person name="Atanasova L."/>
            <person name="Chenthamara K."/>
            <person name="Zhang J."/>
            <person name="Grujic M."/>
            <person name="Henrissat B."/>
            <person name="Kuo A."/>
            <person name="Salamov A."/>
            <person name="Lipzen A."/>
            <person name="Labutti K."/>
            <person name="Barry K."/>
            <person name="Miao Y."/>
            <person name="Rahimi M.J."/>
            <person name="Shen Q."/>
            <person name="Grigoriev I.V."/>
            <person name="Kubicek C.P."/>
            <person name="Druzhinina I.S."/>
        </authorList>
    </citation>
    <scope>NUCLEOTIDE SEQUENCE [LARGE SCALE GENOMIC DNA]</scope>
    <source>
        <strain evidence="2 3">CBS 226.95</strain>
    </source>
</reference>
<dbReference type="Proteomes" id="UP000241690">
    <property type="component" value="Unassembled WGS sequence"/>
</dbReference>
<proteinExistence type="inferred from homology"/>
<dbReference type="Pfam" id="PF04199">
    <property type="entry name" value="Cyclase"/>
    <property type="match status" value="1"/>
</dbReference>
<dbReference type="InterPro" id="IPR037175">
    <property type="entry name" value="KFase_sf"/>
</dbReference>
<dbReference type="AlphaFoldDB" id="A0A2T3ZRS4"/>
<evidence type="ECO:0008006" key="4">
    <source>
        <dbReference type="Google" id="ProtNLM"/>
    </source>
</evidence>
<dbReference type="GO" id="GO:0019441">
    <property type="term" value="P:L-tryptophan catabolic process to kynurenine"/>
    <property type="evidence" value="ECO:0007669"/>
    <property type="project" value="InterPro"/>
</dbReference>
<evidence type="ECO:0000313" key="2">
    <source>
        <dbReference type="EMBL" id="PTB47491.1"/>
    </source>
</evidence>
<dbReference type="PANTHER" id="PTHR34861">
    <property type="match status" value="1"/>
</dbReference>
<name>A0A2T3ZRS4_TRIHA</name>
<dbReference type="GeneID" id="36629235"/>
<dbReference type="RefSeq" id="XP_024767168.1">
    <property type="nucleotide sequence ID" value="XM_024920666.1"/>
</dbReference>
<dbReference type="GO" id="GO:0004061">
    <property type="term" value="F:arylformamidase activity"/>
    <property type="evidence" value="ECO:0007669"/>
    <property type="project" value="InterPro"/>
</dbReference>
<sequence length="329" mass="36487">MGSVADSPSHSNFDELPLHPSHPKASAWGLWGKDDELGTLNMLTTERVQEALREIMSGDRVPLNLAMNAFIQPMNPARKPCDHRIKVKGSANDNELHINTQGANTQGASHWVELRHYPYQRSLQYYNGIRQEDISGPSANHRIGIQNIAKNPITGRGVLLDWASWANSQGIQYASFSTYSIPLSQLVSVASCQGVSFHRGDILFLRTGWLADFRSLSKDEQADLPYRAVRSSICLEASEESIRWHWDNAFAAVASDTGAYEAWPSPQTWGVTMHEVFLSGWGLPIGESFDLEELERLCRNRGKWTFFVVSVPLNVPGGVASPSNAVAIL</sequence>